<evidence type="ECO:0000259" key="1">
    <source>
        <dbReference type="Pfam" id="PF24852"/>
    </source>
</evidence>
<dbReference type="EMBL" id="JAENGZ010000197">
    <property type="protein sequence ID" value="KAG6965677.1"/>
    <property type="molecule type" value="Genomic_DNA"/>
</dbReference>
<reference evidence="2" key="1">
    <citation type="submission" date="2021-01" db="EMBL/GenBank/DDBJ databases">
        <title>Phytophthora aleatoria, a newly-described species from Pinus radiata is distinct from Phytophthora cactorum isolates based on comparative genomics.</title>
        <authorList>
            <person name="Mcdougal R."/>
            <person name="Panda P."/>
            <person name="Williams N."/>
            <person name="Studholme D.J."/>
        </authorList>
    </citation>
    <scope>NUCLEOTIDE SEQUENCE</scope>
    <source>
        <strain evidence="2">NZFS 3830</strain>
    </source>
</reference>
<sequence>MTQTAFLDLLDIELKEFRGFIRLIGSTAGEDSSAYIGGFIFFDRYEKREKEKLKVMTPKDSKRKAEGQKEVKAKRSNDGAELLKRIEVVELPDMDDDGTVAVFDDCDEIRRKIIVSWEKGWRGANSGASNVVYRTAYVFFEKNVFLEGEEKTVKRLANEDFQGPGGFPLDHSPNWHFIDKVY</sequence>
<dbReference type="PANTHER" id="PTHR42339:SF1">
    <property type="entry name" value="HISTONE H1"/>
    <property type="match status" value="1"/>
</dbReference>
<accession>A0A8T1ULB4</accession>
<proteinExistence type="predicted"/>
<evidence type="ECO:0000313" key="3">
    <source>
        <dbReference type="Proteomes" id="UP000688947"/>
    </source>
</evidence>
<dbReference type="InterPro" id="IPR056143">
    <property type="entry name" value="DUF7726"/>
</dbReference>
<comment type="caution">
    <text evidence="2">The sequence shown here is derived from an EMBL/GenBank/DDBJ whole genome shotgun (WGS) entry which is preliminary data.</text>
</comment>
<dbReference type="AlphaFoldDB" id="A0A8T1ULB4"/>
<protein>
    <recommendedName>
        <fullName evidence="1">DUF7726 domain-containing protein</fullName>
    </recommendedName>
</protein>
<organism evidence="2 3">
    <name type="scientific">Phytophthora cactorum</name>
    <dbReference type="NCBI Taxonomy" id="29920"/>
    <lineage>
        <taxon>Eukaryota</taxon>
        <taxon>Sar</taxon>
        <taxon>Stramenopiles</taxon>
        <taxon>Oomycota</taxon>
        <taxon>Peronosporomycetes</taxon>
        <taxon>Peronosporales</taxon>
        <taxon>Peronosporaceae</taxon>
        <taxon>Phytophthora</taxon>
    </lineage>
</organism>
<dbReference type="PANTHER" id="PTHR42339">
    <property type="entry name" value="HISTONE H1"/>
    <property type="match status" value="1"/>
</dbReference>
<gene>
    <name evidence="2" type="ORF">JG687_00005301</name>
</gene>
<feature type="domain" description="DUF7726" evidence="1">
    <location>
        <begin position="1"/>
        <end position="50"/>
    </location>
</feature>
<evidence type="ECO:0000313" key="2">
    <source>
        <dbReference type="EMBL" id="KAG6965677.1"/>
    </source>
</evidence>
<name>A0A8T1ULB4_9STRA</name>
<dbReference type="OrthoDB" id="2592504at2759"/>
<dbReference type="Pfam" id="PF24852">
    <property type="entry name" value="DUF7726"/>
    <property type="match status" value="1"/>
</dbReference>
<dbReference type="VEuPathDB" id="FungiDB:PC110_g12889"/>
<dbReference type="Proteomes" id="UP000688947">
    <property type="component" value="Unassembled WGS sequence"/>
</dbReference>